<dbReference type="EMBL" id="JANPWB010000004">
    <property type="protein sequence ID" value="KAJ1193357.1"/>
    <property type="molecule type" value="Genomic_DNA"/>
</dbReference>
<comment type="caution">
    <text evidence="2">The sequence shown here is derived from an EMBL/GenBank/DDBJ whole genome shotgun (WGS) entry which is preliminary data.</text>
</comment>
<dbReference type="Proteomes" id="UP001066276">
    <property type="component" value="Chromosome 2_2"/>
</dbReference>
<evidence type="ECO:0000313" key="2">
    <source>
        <dbReference type="EMBL" id="KAJ1193357.1"/>
    </source>
</evidence>
<evidence type="ECO:0000256" key="1">
    <source>
        <dbReference type="SAM" id="MobiDB-lite"/>
    </source>
</evidence>
<keyword evidence="3" id="KW-1185">Reference proteome</keyword>
<gene>
    <name evidence="2" type="ORF">NDU88_002655</name>
</gene>
<feature type="region of interest" description="Disordered" evidence="1">
    <location>
        <begin position="1"/>
        <end position="25"/>
    </location>
</feature>
<organism evidence="2 3">
    <name type="scientific">Pleurodeles waltl</name>
    <name type="common">Iberian ribbed newt</name>
    <dbReference type="NCBI Taxonomy" id="8319"/>
    <lineage>
        <taxon>Eukaryota</taxon>
        <taxon>Metazoa</taxon>
        <taxon>Chordata</taxon>
        <taxon>Craniata</taxon>
        <taxon>Vertebrata</taxon>
        <taxon>Euteleostomi</taxon>
        <taxon>Amphibia</taxon>
        <taxon>Batrachia</taxon>
        <taxon>Caudata</taxon>
        <taxon>Salamandroidea</taxon>
        <taxon>Salamandridae</taxon>
        <taxon>Pleurodelinae</taxon>
        <taxon>Pleurodeles</taxon>
    </lineage>
</organism>
<reference evidence="2" key="1">
    <citation type="journal article" date="2022" name="bioRxiv">
        <title>Sequencing and chromosome-scale assembly of the giantPleurodeles waltlgenome.</title>
        <authorList>
            <person name="Brown T."/>
            <person name="Elewa A."/>
            <person name="Iarovenko S."/>
            <person name="Subramanian E."/>
            <person name="Araus A.J."/>
            <person name="Petzold A."/>
            <person name="Susuki M."/>
            <person name="Suzuki K.-i.T."/>
            <person name="Hayashi T."/>
            <person name="Toyoda A."/>
            <person name="Oliveira C."/>
            <person name="Osipova E."/>
            <person name="Leigh N.D."/>
            <person name="Simon A."/>
            <person name="Yun M.H."/>
        </authorList>
    </citation>
    <scope>NUCLEOTIDE SEQUENCE</scope>
    <source>
        <strain evidence="2">20211129_DDA</strain>
        <tissue evidence="2">Liver</tissue>
    </source>
</reference>
<proteinExistence type="predicted"/>
<accession>A0AAV7UW93</accession>
<evidence type="ECO:0000313" key="3">
    <source>
        <dbReference type="Proteomes" id="UP001066276"/>
    </source>
</evidence>
<sequence>MADASCLSTAPRPAYPTPSEGTREAYRSLGNRTGTWTTSRLIEAVNGPPAVIRGRTVQRPRESGLWAEPRGGAAA</sequence>
<protein>
    <submittedName>
        <fullName evidence="2">Uncharacterized protein</fullName>
    </submittedName>
</protein>
<name>A0AAV7UW93_PLEWA</name>
<feature type="region of interest" description="Disordered" evidence="1">
    <location>
        <begin position="55"/>
        <end position="75"/>
    </location>
</feature>
<dbReference type="AlphaFoldDB" id="A0AAV7UW93"/>